<keyword evidence="2" id="KW-1133">Transmembrane helix</keyword>
<feature type="domain" description="Reverse transcriptase" evidence="3">
    <location>
        <begin position="501"/>
        <end position="764"/>
    </location>
</feature>
<organism evidence="4 5">
    <name type="scientific">Solanum verrucosum</name>
    <dbReference type="NCBI Taxonomy" id="315347"/>
    <lineage>
        <taxon>Eukaryota</taxon>
        <taxon>Viridiplantae</taxon>
        <taxon>Streptophyta</taxon>
        <taxon>Embryophyta</taxon>
        <taxon>Tracheophyta</taxon>
        <taxon>Spermatophyta</taxon>
        <taxon>Magnoliopsida</taxon>
        <taxon>eudicotyledons</taxon>
        <taxon>Gunneridae</taxon>
        <taxon>Pentapetalae</taxon>
        <taxon>asterids</taxon>
        <taxon>lamiids</taxon>
        <taxon>Solanales</taxon>
        <taxon>Solanaceae</taxon>
        <taxon>Solanoideae</taxon>
        <taxon>Solaneae</taxon>
        <taxon>Solanum</taxon>
    </lineage>
</organism>
<dbReference type="InterPro" id="IPR005135">
    <property type="entry name" value="Endo/exonuclease/phosphatase"/>
</dbReference>
<feature type="transmembrane region" description="Helical" evidence="2">
    <location>
        <begin position="956"/>
        <end position="979"/>
    </location>
</feature>
<dbReference type="AlphaFoldDB" id="A0AAF0TNP4"/>
<dbReference type="InterPro" id="IPR036691">
    <property type="entry name" value="Endo/exonu/phosph_ase_sf"/>
</dbReference>
<dbReference type="Pfam" id="PF03372">
    <property type="entry name" value="Exo_endo_phos"/>
    <property type="match status" value="1"/>
</dbReference>
<dbReference type="PANTHER" id="PTHR46238:SF8">
    <property type="entry name" value="ENDONUCLEASE_EXONUCLEASE_PHOSPHATASE DOMAIN-CONTAINING PROTEIN"/>
    <property type="match status" value="1"/>
</dbReference>
<feature type="region of interest" description="Disordered" evidence="1">
    <location>
        <begin position="1066"/>
        <end position="1087"/>
    </location>
</feature>
<dbReference type="CDD" id="cd09076">
    <property type="entry name" value="L1-EN"/>
    <property type="match status" value="1"/>
</dbReference>
<dbReference type="SUPFAM" id="SSF56672">
    <property type="entry name" value="DNA/RNA polymerases"/>
    <property type="match status" value="1"/>
</dbReference>
<dbReference type="InterPro" id="IPR043502">
    <property type="entry name" value="DNA/RNA_pol_sf"/>
</dbReference>
<dbReference type="Proteomes" id="UP001234989">
    <property type="component" value="Chromosome 4"/>
</dbReference>
<dbReference type="InterPro" id="IPR043128">
    <property type="entry name" value="Rev_trsase/Diguanyl_cyclase"/>
</dbReference>
<accession>A0AAF0TNP4</accession>
<gene>
    <name evidence="4" type="ORF">MTR67_019599</name>
</gene>
<keyword evidence="2" id="KW-0812">Transmembrane</keyword>
<name>A0AAF0TNP4_SOLVR</name>
<evidence type="ECO:0000259" key="3">
    <source>
        <dbReference type="PROSITE" id="PS50878"/>
    </source>
</evidence>
<reference evidence="4" key="1">
    <citation type="submission" date="2023-08" db="EMBL/GenBank/DDBJ databases">
        <title>A de novo genome assembly of Solanum verrucosum Schlechtendal, a Mexican diploid species geographically isolated from the other diploid A-genome species in potato relatives.</title>
        <authorList>
            <person name="Hosaka K."/>
        </authorList>
    </citation>
    <scope>NUCLEOTIDE SEQUENCE</scope>
    <source>
        <tissue evidence="4">Young leaves</tissue>
    </source>
</reference>
<dbReference type="PROSITE" id="PS50878">
    <property type="entry name" value="RT_POL"/>
    <property type="match status" value="1"/>
</dbReference>
<dbReference type="CDD" id="cd01650">
    <property type="entry name" value="RT_nLTR_like"/>
    <property type="match status" value="1"/>
</dbReference>
<feature type="compositionally biased region" description="Gly residues" evidence="1">
    <location>
        <begin position="1068"/>
        <end position="1086"/>
    </location>
</feature>
<sequence>MRENSGKWVTGSHKLRVGSWNIGSLTGKSLELVKILKKRKINIACVQETRWVGSKARDVDGFKLWYSGGSRDRNGVGILVDGDLREQVVEVRRISDRLMLIKLVIGGCTLSVISAYAPQVGLGEEAKKLFYEDLDEVVRGIPITEKTVIGGDFNGHIGATSNGFDDVHGGFGFGERNGGGTALLDFAKAFELVIANSCFPKKENHMVTFRSSVAKTQIDYLLLRKGDRGLVKDCKRDKRKKIVSDRPRIKWGGLTPDLSREIGEKLSGMGAWSGSGDADTMWNKAASCIREVASKVLGVSRGKFGGRKGDWWWNGEVQGKVEAKKAAYTKLVECIDEEEKRSLKKVYKTAKTEAKLAVMKAKTAALERLYVELGDKGGDKKLYRLAKARERKARDLDQVKCIKDEEGKVLVDETSIKQRWRRYFHKLLNEEGGGDIVLGDLAHSERLRDFGYCRCFRSEEVIRAISRMSRGRATGPDEIPVDFWKSTDKAGIEWLTGLFNVIFKTAKMHDEWRWSTMVPLYKNKGDIQNCNNYRGIKLLSHTMKIWERVVEMRVRRGVSISENQFGFMPGRSTTEAIHLMRRLVEKYRERKRDLHMVFIDLEKAYDKVPRNVLWRCLEAKGVPMIYIRAIKDMYGGAKTRVRTVGGDSEHFPVEMGLHQGSVLSPFLFALVMDELTRSIQEEVPWCMLFADDIVLIDETRDRVNARLEVWRQTLGSKGFKLSRTKTEYLGCKFSDALDEADVEVRLATQIIPKRESFKYLGSVIQGSGDIDDDVTHRIGVAWMKWRLASGVLCDKKIPPRLQGKFYRVVVRPALLYGAECWPVKNSHVQKMQVAEMRMLRWMCGHTRSDKIRNEVIREKVGVASVVDKLREARLRWFGHVKRRCADAPVRRCEGLVVEGTQRGRGRPKKYWGEVIRQDLAQLHITEDMTLDRKEWRSRIKVEVLVCDIDSLMLFNAFHFSHCLLILLFSFVDCILSFVLDGMYIHCFPRLLLGFDVPELRVFRKQPLYLARGSGKVCVHSTLPRPHLVGFHWASPWKALEKAMGNLKKEKSVEDLLKQQIEKQEYFDGGDGGGDRPGGGGGGGDDAFGGAEDEGIPGILDELGQVVLATMGFICLYIYIIESEEITVFAKDILKFIFLRQKSIRLGRTIARWESYFKSLSEKEVDPYWLESEILNTTTWYDGPTKYRRILRRLQSDSDY</sequence>
<dbReference type="Gene3D" id="3.30.70.270">
    <property type="match status" value="1"/>
</dbReference>
<dbReference type="SUPFAM" id="SSF56219">
    <property type="entry name" value="DNase I-like"/>
    <property type="match status" value="1"/>
</dbReference>
<dbReference type="PANTHER" id="PTHR46238">
    <property type="entry name" value="REVERSE TRANSCRIPTASE DOMAIN-CONTAINING PROTEIN"/>
    <property type="match status" value="1"/>
</dbReference>
<evidence type="ECO:0000313" key="4">
    <source>
        <dbReference type="EMBL" id="WMV26214.1"/>
    </source>
</evidence>
<keyword evidence="5" id="KW-1185">Reference proteome</keyword>
<dbReference type="Pfam" id="PF00078">
    <property type="entry name" value="RVT_1"/>
    <property type="match status" value="1"/>
</dbReference>
<evidence type="ECO:0000256" key="1">
    <source>
        <dbReference type="SAM" id="MobiDB-lite"/>
    </source>
</evidence>
<dbReference type="GO" id="GO:0003824">
    <property type="term" value="F:catalytic activity"/>
    <property type="evidence" value="ECO:0007669"/>
    <property type="project" value="InterPro"/>
</dbReference>
<evidence type="ECO:0000313" key="5">
    <source>
        <dbReference type="Proteomes" id="UP001234989"/>
    </source>
</evidence>
<dbReference type="InterPro" id="IPR000477">
    <property type="entry name" value="RT_dom"/>
</dbReference>
<proteinExistence type="predicted"/>
<protein>
    <recommendedName>
        <fullName evidence="3">Reverse transcriptase domain-containing protein</fullName>
    </recommendedName>
</protein>
<dbReference type="Gene3D" id="3.60.10.10">
    <property type="entry name" value="Endonuclease/exonuclease/phosphatase"/>
    <property type="match status" value="1"/>
</dbReference>
<keyword evidence="2" id="KW-0472">Membrane</keyword>
<dbReference type="EMBL" id="CP133615">
    <property type="protein sequence ID" value="WMV26214.1"/>
    <property type="molecule type" value="Genomic_DNA"/>
</dbReference>
<evidence type="ECO:0000256" key="2">
    <source>
        <dbReference type="SAM" id="Phobius"/>
    </source>
</evidence>